<dbReference type="EMBL" id="ML996082">
    <property type="protein sequence ID" value="KAF2156304.1"/>
    <property type="molecule type" value="Genomic_DNA"/>
</dbReference>
<evidence type="ECO:0000313" key="1">
    <source>
        <dbReference type="EMBL" id="KAF2156304.1"/>
    </source>
</evidence>
<accession>A0A9P4JCF7</accession>
<keyword evidence="2" id="KW-1185">Reference proteome</keyword>
<evidence type="ECO:0000313" key="2">
    <source>
        <dbReference type="Proteomes" id="UP000799439"/>
    </source>
</evidence>
<organism evidence="1 2">
    <name type="scientific">Myriangium duriaei CBS 260.36</name>
    <dbReference type="NCBI Taxonomy" id="1168546"/>
    <lineage>
        <taxon>Eukaryota</taxon>
        <taxon>Fungi</taxon>
        <taxon>Dikarya</taxon>
        <taxon>Ascomycota</taxon>
        <taxon>Pezizomycotina</taxon>
        <taxon>Dothideomycetes</taxon>
        <taxon>Dothideomycetidae</taxon>
        <taxon>Myriangiales</taxon>
        <taxon>Myriangiaceae</taxon>
        <taxon>Myriangium</taxon>
    </lineage>
</organism>
<name>A0A9P4JCF7_9PEZI</name>
<comment type="caution">
    <text evidence="1">The sequence shown here is derived from an EMBL/GenBank/DDBJ whole genome shotgun (WGS) entry which is preliminary data.</text>
</comment>
<gene>
    <name evidence="1" type="ORF">K461DRAFT_94160</name>
</gene>
<protein>
    <submittedName>
        <fullName evidence="1">Uncharacterized protein</fullName>
    </submittedName>
</protein>
<dbReference type="Proteomes" id="UP000799439">
    <property type="component" value="Unassembled WGS sequence"/>
</dbReference>
<reference evidence="1" key="1">
    <citation type="journal article" date="2020" name="Stud. Mycol.">
        <title>101 Dothideomycetes genomes: a test case for predicting lifestyles and emergence of pathogens.</title>
        <authorList>
            <person name="Haridas S."/>
            <person name="Albert R."/>
            <person name="Binder M."/>
            <person name="Bloem J."/>
            <person name="Labutti K."/>
            <person name="Salamov A."/>
            <person name="Andreopoulos B."/>
            <person name="Baker S."/>
            <person name="Barry K."/>
            <person name="Bills G."/>
            <person name="Bluhm B."/>
            <person name="Cannon C."/>
            <person name="Castanera R."/>
            <person name="Culley D."/>
            <person name="Daum C."/>
            <person name="Ezra D."/>
            <person name="Gonzalez J."/>
            <person name="Henrissat B."/>
            <person name="Kuo A."/>
            <person name="Liang C."/>
            <person name="Lipzen A."/>
            <person name="Lutzoni F."/>
            <person name="Magnuson J."/>
            <person name="Mondo S."/>
            <person name="Nolan M."/>
            <person name="Ohm R."/>
            <person name="Pangilinan J."/>
            <person name="Park H.-J."/>
            <person name="Ramirez L."/>
            <person name="Alfaro M."/>
            <person name="Sun H."/>
            <person name="Tritt A."/>
            <person name="Yoshinaga Y."/>
            <person name="Zwiers L.-H."/>
            <person name="Turgeon B."/>
            <person name="Goodwin S."/>
            <person name="Spatafora J."/>
            <person name="Crous P."/>
            <person name="Grigoriev I."/>
        </authorList>
    </citation>
    <scope>NUCLEOTIDE SEQUENCE</scope>
    <source>
        <strain evidence="1">CBS 260.36</strain>
    </source>
</reference>
<proteinExistence type="predicted"/>
<dbReference type="AlphaFoldDB" id="A0A9P4JCF7"/>
<sequence>MTANKSFWVVHWSFKPFEFILQKPAYRVALRRAFLGPAPCIISSLVLPAPLGRMAESWGKRARSRVGSLSLNLAHFFNKAGSLPTMPTTYRPSQIV</sequence>